<dbReference type="Proteomes" id="UP001179121">
    <property type="component" value="Chromosome"/>
</dbReference>
<reference evidence="1" key="1">
    <citation type="submission" date="2022-10" db="EMBL/GenBank/DDBJ databases">
        <authorList>
            <person name="Koch H."/>
        </authorList>
    </citation>
    <scope>NUCLEOTIDE SEQUENCE</scope>
    <source>
        <strain evidence="1">DNF</strain>
    </source>
</reference>
<dbReference type="EMBL" id="OX365700">
    <property type="protein sequence ID" value="CAI4033542.1"/>
    <property type="molecule type" value="Genomic_DNA"/>
</dbReference>
<dbReference type="KEGG" id="nti:DNFV4_03983"/>
<evidence type="ECO:0008006" key="3">
    <source>
        <dbReference type="Google" id="ProtNLM"/>
    </source>
</evidence>
<keyword evidence="2" id="KW-1185">Reference proteome</keyword>
<dbReference type="RefSeq" id="WP_289270842.1">
    <property type="nucleotide sequence ID" value="NZ_OX365700.1"/>
</dbReference>
<gene>
    <name evidence="1" type="ORF">DNFV4_03983</name>
</gene>
<organism evidence="1 2">
    <name type="scientific">Nitrospira tepida</name>
    <dbReference type="NCBI Taxonomy" id="2973512"/>
    <lineage>
        <taxon>Bacteria</taxon>
        <taxon>Pseudomonadati</taxon>
        <taxon>Nitrospirota</taxon>
        <taxon>Nitrospiria</taxon>
        <taxon>Nitrospirales</taxon>
        <taxon>Nitrospiraceae</taxon>
        <taxon>Nitrospira</taxon>
    </lineage>
</organism>
<accession>A0AA86T8H4</accession>
<sequence>MQPYPNPPIKEALVDIRVDPLPSSTLPTLEALHDQIREHYPTKKARHRWEGSVEIQEDRLISAAQRHLGRDGFLFYSQDEQQIVQYRLDGFTFNRLRPYPSQGWPVIRTEAKGLWELYLRTAQPQRIVRIGLRYINQINIPGQQVKLEDYLTEPPRVPAALPQTLEYFLTRLVIPLPALEAKAIITQSLVPVAAPDTTSLILDIDVLTEAPRPPDTASIWDVLERFREFKNTIFKSSLTPRTEELFR</sequence>
<protein>
    <recommendedName>
        <fullName evidence="3">TIGR04255 family protein</fullName>
    </recommendedName>
</protein>
<name>A0AA86T8H4_9BACT</name>
<dbReference type="NCBIfam" id="TIGR04255">
    <property type="entry name" value="sporadTIGR04255"/>
    <property type="match status" value="1"/>
</dbReference>
<evidence type="ECO:0000313" key="2">
    <source>
        <dbReference type="Proteomes" id="UP001179121"/>
    </source>
</evidence>
<dbReference type="InterPro" id="IPR026349">
    <property type="entry name" value="CHP04255"/>
</dbReference>
<evidence type="ECO:0000313" key="1">
    <source>
        <dbReference type="EMBL" id="CAI4033542.1"/>
    </source>
</evidence>
<proteinExistence type="predicted"/>
<dbReference type="AlphaFoldDB" id="A0AA86T8H4"/>